<dbReference type="EMBL" id="CP025012">
    <property type="protein sequence ID" value="AUW41173.1"/>
    <property type="molecule type" value="Genomic_DNA"/>
</dbReference>
<organism evidence="2 3">
    <name type="scientific">Rhizobium leguminosarum</name>
    <dbReference type="NCBI Taxonomy" id="384"/>
    <lineage>
        <taxon>Bacteria</taxon>
        <taxon>Pseudomonadati</taxon>
        <taxon>Pseudomonadota</taxon>
        <taxon>Alphaproteobacteria</taxon>
        <taxon>Hyphomicrobiales</taxon>
        <taxon>Rhizobiaceae</taxon>
        <taxon>Rhizobium/Agrobacterium group</taxon>
        <taxon>Rhizobium</taxon>
    </lineage>
</organism>
<dbReference type="InterPro" id="IPR011856">
    <property type="entry name" value="tRNA_endonuc-like_dom_sf"/>
</dbReference>
<proteinExistence type="predicted"/>
<dbReference type="RefSeq" id="WP_105005220.1">
    <property type="nucleotide sequence ID" value="NZ_CP025012.1"/>
</dbReference>
<dbReference type="GO" id="GO:0003676">
    <property type="term" value="F:nucleic acid binding"/>
    <property type="evidence" value="ECO:0007669"/>
    <property type="project" value="InterPro"/>
</dbReference>
<dbReference type="AlphaFoldDB" id="A0A2K9YYV3"/>
<evidence type="ECO:0000313" key="3">
    <source>
        <dbReference type="Proteomes" id="UP000238523"/>
    </source>
</evidence>
<reference evidence="2 3" key="1">
    <citation type="submission" date="2017-11" db="EMBL/GenBank/DDBJ databases">
        <title>Complete genome of Rhizobium leguminosarum Norway, an ineffective micro-symbiont.</title>
        <authorList>
            <person name="Hoffrichter A."/>
            <person name="Liang J."/>
            <person name="Brachmann A."/>
            <person name="Marin M."/>
        </authorList>
    </citation>
    <scope>NUCLEOTIDE SEQUENCE [LARGE SCALE GENOMIC DNA]</scope>
    <source>
        <strain evidence="2 3">Norway</strain>
    </source>
</reference>
<name>A0A2K9YYV3_RHILE</name>
<sequence>MFRVDRTENRIARLAQRRFGELALRERDHLQEWLVHQPDALGEELLIIQKEFDGFDETRERLDLLALDKAGNLVVIENKLDDSGRDVTWQALKYTAYVSGLNKQQIVEIYQQYLDRYCGGGSAVERICEFIEVEELQETVLNPGNGQRMMFIAANFRREVTATVLWLLSRGIRAQCFRVVPYSFGDELFIDLQQIIPTPEAADYMIGISSKEVEETNAQGVQARRHQLRLRFWARALERLRADGITLFANVNPSRDHWLNAGSGVRGCPFTMAFARGEVRVEVNLARPDRDENKWLFDRLEADRSAIEARFGGEMSWSRLDERKQSRISYSHPFDGFEADNWPEMLNWLSEHIRKLEGAFRQPLAQYARSIPSVDETAEELARVSESLDPST</sequence>
<evidence type="ECO:0000259" key="1">
    <source>
        <dbReference type="Pfam" id="PF14088"/>
    </source>
</evidence>
<dbReference type="Gene3D" id="3.40.1350.10">
    <property type="match status" value="1"/>
</dbReference>
<feature type="domain" description="DUF4268" evidence="1">
    <location>
        <begin position="228"/>
        <end position="362"/>
    </location>
</feature>
<gene>
    <name evidence="2" type="ORF">CUJ84_Chr000767</name>
</gene>
<protein>
    <recommendedName>
        <fullName evidence="1">DUF4268 domain-containing protein</fullName>
    </recommendedName>
</protein>
<dbReference type="InterPro" id="IPR025364">
    <property type="entry name" value="DUF4268"/>
</dbReference>
<evidence type="ECO:0000313" key="2">
    <source>
        <dbReference type="EMBL" id="AUW41173.1"/>
    </source>
</evidence>
<dbReference type="Pfam" id="PF14088">
    <property type="entry name" value="DUF4268"/>
    <property type="match status" value="1"/>
</dbReference>
<accession>A0A2K9YYV3</accession>
<dbReference type="Proteomes" id="UP000238523">
    <property type="component" value="Chromosome"/>
</dbReference>